<gene>
    <name evidence="1" type="ORF">DU484_17105</name>
</gene>
<evidence type="ECO:0000313" key="1">
    <source>
        <dbReference type="EMBL" id="AXG11434.1"/>
    </source>
</evidence>
<dbReference type="InterPro" id="IPR055944">
    <property type="entry name" value="DUF7522"/>
</dbReference>
<dbReference type="Proteomes" id="UP000252985">
    <property type="component" value="Chromosome"/>
</dbReference>
<reference evidence="1 2" key="1">
    <citation type="submission" date="2018-07" db="EMBL/GenBank/DDBJ databases">
        <title>Genome sequences of Haloplanus sp. CBA1112.</title>
        <authorList>
            <person name="Kim Y.B."/>
            <person name="Roh S.W."/>
        </authorList>
    </citation>
    <scope>NUCLEOTIDE SEQUENCE [LARGE SCALE GENOMIC DNA]</scope>
    <source>
        <strain evidence="1 2">CBA1112</strain>
    </source>
</reference>
<evidence type="ECO:0008006" key="3">
    <source>
        <dbReference type="Google" id="ProtNLM"/>
    </source>
</evidence>
<dbReference type="KEGG" id="haq:DU484_17105"/>
<accession>A0A345EGW2</accession>
<evidence type="ECO:0000313" key="2">
    <source>
        <dbReference type="Proteomes" id="UP000252985"/>
    </source>
</evidence>
<proteinExistence type="predicted"/>
<organism evidence="1 2">
    <name type="scientific">Haloplanus rubicundus</name>
    <dbReference type="NCBI Taxonomy" id="1547898"/>
    <lineage>
        <taxon>Archaea</taxon>
        <taxon>Methanobacteriati</taxon>
        <taxon>Methanobacteriota</taxon>
        <taxon>Stenosarchaea group</taxon>
        <taxon>Halobacteria</taxon>
        <taxon>Halobacteriales</taxon>
        <taxon>Haloferacaceae</taxon>
        <taxon>Haloplanus</taxon>
    </lineage>
</organism>
<dbReference type="Pfam" id="PF24366">
    <property type="entry name" value="DUF7522"/>
    <property type="match status" value="1"/>
</dbReference>
<sequence length="138" mass="14596">MSSETNIGEEMADSIVSAARTSLGDTLRSVVHFTPSAFDVLYTRRDLYDSAERTAGAKSQLVEFERTGFAEGPVRTALASAAGGSDIGAYEFTVRVHGDGFVVRVIQGDAGVLFTTDDMDVAAFEDAATAIRHLLAGT</sequence>
<protein>
    <recommendedName>
        <fullName evidence="3">Roadblock/LC7 domain-containing protein</fullName>
    </recommendedName>
</protein>
<dbReference type="AlphaFoldDB" id="A0A345EGW2"/>
<dbReference type="GeneID" id="37288733"/>
<name>A0A345EGW2_9EURY</name>
<dbReference type="EMBL" id="CP031148">
    <property type="protein sequence ID" value="AXG11434.1"/>
    <property type="molecule type" value="Genomic_DNA"/>
</dbReference>
<dbReference type="RefSeq" id="WP_114606533.1">
    <property type="nucleotide sequence ID" value="NZ_CP031148.1"/>
</dbReference>